<evidence type="ECO:0000313" key="6">
    <source>
        <dbReference type="EMBL" id="CAA3024003.1"/>
    </source>
</evidence>
<dbReference type="Pfam" id="PF00332">
    <property type="entry name" value="Glyco_hydro_17"/>
    <property type="match status" value="1"/>
</dbReference>
<dbReference type="Proteomes" id="UP000594638">
    <property type="component" value="Unassembled WGS sequence"/>
</dbReference>
<dbReference type="InterPro" id="IPR000490">
    <property type="entry name" value="Glyco_hydro_17"/>
</dbReference>
<dbReference type="EMBL" id="CACTIH010009100">
    <property type="protein sequence ID" value="CAA3024003.1"/>
    <property type="molecule type" value="Genomic_DNA"/>
</dbReference>
<dbReference type="InterPro" id="IPR044965">
    <property type="entry name" value="Glyco_hydro_17_plant"/>
</dbReference>
<dbReference type="Gramene" id="OE9A028200T1">
    <property type="protein sequence ID" value="OE9A028200C1"/>
    <property type="gene ID" value="OE9A028200"/>
</dbReference>
<keyword evidence="7" id="KW-1185">Reference proteome</keyword>
<evidence type="ECO:0000313" key="7">
    <source>
        <dbReference type="Proteomes" id="UP000594638"/>
    </source>
</evidence>
<name>A0A8S0UZP9_OLEEU</name>
<dbReference type="PANTHER" id="PTHR32227">
    <property type="entry name" value="GLUCAN ENDO-1,3-BETA-GLUCOSIDASE BG1-RELATED-RELATED"/>
    <property type="match status" value="1"/>
</dbReference>
<dbReference type="FunFam" id="3.20.20.80:FF:000010">
    <property type="entry name" value="glucan endo-1,3-beta-glucosidase, basic"/>
    <property type="match status" value="1"/>
</dbReference>
<dbReference type="GO" id="GO:0005975">
    <property type="term" value="P:carbohydrate metabolic process"/>
    <property type="evidence" value="ECO:0007669"/>
    <property type="project" value="InterPro"/>
</dbReference>
<organism evidence="6 7">
    <name type="scientific">Olea europaea subsp. europaea</name>
    <dbReference type="NCBI Taxonomy" id="158383"/>
    <lineage>
        <taxon>Eukaryota</taxon>
        <taxon>Viridiplantae</taxon>
        <taxon>Streptophyta</taxon>
        <taxon>Embryophyta</taxon>
        <taxon>Tracheophyta</taxon>
        <taxon>Spermatophyta</taxon>
        <taxon>Magnoliopsida</taxon>
        <taxon>eudicotyledons</taxon>
        <taxon>Gunneridae</taxon>
        <taxon>Pentapetalae</taxon>
        <taxon>asterids</taxon>
        <taxon>lamiids</taxon>
        <taxon>Lamiales</taxon>
        <taxon>Oleaceae</taxon>
        <taxon>Oleeae</taxon>
        <taxon>Olea</taxon>
    </lineage>
</organism>
<dbReference type="InterPro" id="IPR017853">
    <property type="entry name" value="GH"/>
</dbReference>
<dbReference type="Gene3D" id="3.20.20.80">
    <property type="entry name" value="Glycosidases"/>
    <property type="match status" value="1"/>
</dbReference>
<comment type="similarity">
    <text evidence="1 4">Belongs to the glycosyl hydrolase 17 family.</text>
</comment>
<gene>
    <name evidence="6" type="ORF">OLEA9_A028200</name>
</gene>
<dbReference type="OrthoDB" id="941679at2759"/>
<reference evidence="6 7" key="1">
    <citation type="submission" date="2019-12" db="EMBL/GenBank/DDBJ databases">
        <authorList>
            <person name="Alioto T."/>
            <person name="Alioto T."/>
            <person name="Gomez Garrido J."/>
        </authorList>
    </citation>
    <scope>NUCLEOTIDE SEQUENCE [LARGE SCALE GENOMIC DNA]</scope>
</reference>
<accession>A0A8S0UZP9</accession>
<evidence type="ECO:0000256" key="1">
    <source>
        <dbReference type="ARBA" id="ARBA00008773"/>
    </source>
</evidence>
<keyword evidence="3 5" id="KW-0326">Glycosidase</keyword>
<dbReference type="AlphaFoldDB" id="A0A8S0UZP9"/>
<evidence type="ECO:0000256" key="5">
    <source>
        <dbReference type="RuleBase" id="RU004336"/>
    </source>
</evidence>
<proteinExistence type="inferred from homology"/>
<evidence type="ECO:0000256" key="2">
    <source>
        <dbReference type="ARBA" id="ARBA00022801"/>
    </source>
</evidence>
<sequence>MDSTCKIVLAASSFEFFMAKSYFLHQSPPAIAEMLLLLISAFCLLMTDASIGVCYGTLGDNLPSPPQVIALCNKYNINRIRLYNPNQAILQALKGNLSISVIVGIPNEELPGIARNTSTAKSWVRNNILNYANVNFRYIAVGNEISPSSNLAPYVVPSMQNIHSAISAARLGNKIKVSTSLSMEVLAQSYPPSTGEFNSEILSSFITPIVNFLAKNQSPLLLSVYPYFAYSSNMKDISLAYALFTSPSTVVKDGNYEYQNLFDAMVDATNAALEKTGGTNVEIVVSESGWPSAGGTATTLENARIYNSNLIKHVEKGTPRRPGKPVETYLFDLIDENQKSPELEKHWGLFLPNQQPKYPMTFDKNTMND</sequence>
<dbReference type="PROSITE" id="PS00587">
    <property type="entry name" value="GLYCOSYL_HYDROL_F17"/>
    <property type="match status" value="1"/>
</dbReference>
<evidence type="ECO:0000256" key="4">
    <source>
        <dbReference type="RuleBase" id="RU004335"/>
    </source>
</evidence>
<dbReference type="GO" id="GO:0004553">
    <property type="term" value="F:hydrolase activity, hydrolyzing O-glycosyl compounds"/>
    <property type="evidence" value="ECO:0007669"/>
    <property type="project" value="InterPro"/>
</dbReference>
<comment type="caution">
    <text evidence="6">The sequence shown here is derived from an EMBL/GenBank/DDBJ whole genome shotgun (WGS) entry which is preliminary data.</text>
</comment>
<evidence type="ECO:0000256" key="3">
    <source>
        <dbReference type="ARBA" id="ARBA00023295"/>
    </source>
</evidence>
<protein>
    <submittedName>
        <fullName evidence="6">Glucan endo-1,3-beta-glucosidase, basic isoform-like</fullName>
    </submittedName>
</protein>
<keyword evidence="2 5" id="KW-0378">Hydrolase</keyword>
<dbReference type="SUPFAM" id="SSF51445">
    <property type="entry name" value="(Trans)glycosidases"/>
    <property type="match status" value="1"/>
</dbReference>